<evidence type="ECO:0000313" key="9">
    <source>
        <dbReference type="Proteomes" id="UP000324324"/>
    </source>
</evidence>
<evidence type="ECO:0000256" key="2">
    <source>
        <dbReference type="ARBA" id="ARBA00022448"/>
    </source>
</evidence>
<dbReference type="Pfam" id="PF00126">
    <property type="entry name" value="HTH_1"/>
    <property type="match status" value="1"/>
</dbReference>
<evidence type="ECO:0000256" key="6">
    <source>
        <dbReference type="PIRSR" id="PIRSR005763-1"/>
    </source>
</evidence>
<dbReference type="InterPro" id="IPR004606">
    <property type="entry name" value="Mop_domain"/>
</dbReference>
<dbReference type="GO" id="GO:0030151">
    <property type="term" value="F:molybdenum ion binding"/>
    <property type="evidence" value="ECO:0007669"/>
    <property type="project" value="UniProtKB-UniRule"/>
</dbReference>
<keyword evidence="9" id="KW-1185">Reference proteome</keyword>
<dbReference type="PROSITE" id="PS51866">
    <property type="entry name" value="MOP"/>
    <property type="match status" value="2"/>
</dbReference>
<dbReference type="Proteomes" id="UP000324324">
    <property type="component" value="Unassembled WGS sequence"/>
</dbReference>
<dbReference type="InterPro" id="IPR008995">
    <property type="entry name" value="Mo/tungstate-bd_C_term_dom"/>
</dbReference>
<dbReference type="InterPro" id="IPR005116">
    <property type="entry name" value="Transp-assoc_OB_typ1"/>
</dbReference>
<protein>
    <submittedName>
        <fullName evidence="8">LysR family transcriptional regulator</fullName>
    </submittedName>
</protein>
<evidence type="ECO:0000256" key="1">
    <source>
        <dbReference type="ARBA" id="ARBA00008110"/>
    </source>
</evidence>
<comment type="similarity">
    <text evidence="1 5">Belongs to the ModE family.</text>
</comment>
<evidence type="ECO:0000256" key="4">
    <source>
        <dbReference type="ARBA" id="ARBA00022737"/>
    </source>
</evidence>
<dbReference type="PIRSF" id="PIRSF005763">
    <property type="entry name" value="Txn_reg_ModE"/>
    <property type="match status" value="1"/>
</dbReference>
<evidence type="ECO:0000256" key="5">
    <source>
        <dbReference type="PIRNR" id="PIRNR005763"/>
    </source>
</evidence>
<dbReference type="InterPro" id="IPR036388">
    <property type="entry name" value="WH-like_DNA-bd_sf"/>
</dbReference>
<feature type="domain" description="Mop" evidence="7">
    <location>
        <begin position="204"/>
        <end position="270"/>
    </location>
</feature>
<organism evidence="8 9">
    <name type="scientific">Cupriavidus cauae</name>
    <dbReference type="NCBI Taxonomy" id="2608999"/>
    <lineage>
        <taxon>Bacteria</taxon>
        <taxon>Pseudomonadati</taxon>
        <taxon>Pseudomonadota</taxon>
        <taxon>Betaproteobacteria</taxon>
        <taxon>Burkholderiales</taxon>
        <taxon>Burkholderiaceae</taxon>
        <taxon>Cupriavidus</taxon>
    </lineage>
</organism>
<dbReference type="Pfam" id="PF03459">
    <property type="entry name" value="TOBE"/>
    <property type="match status" value="2"/>
</dbReference>
<dbReference type="NCBIfam" id="TIGR00638">
    <property type="entry name" value="Mop"/>
    <property type="match status" value="2"/>
</dbReference>
<dbReference type="PANTHER" id="PTHR30432">
    <property type="entry name" value="TRANSCRIPTIONAL REGULATOR MODE"/>
    <property type="match status" value="1"/>
</dbReference>
<keyword evidence="3 5" id="KW-0500">Molybdenum</keyword>
<sequence length="272" mass="27933">MLELQGKIWFRAGSRDLGGKDRIALLAAIAEHGSITAAAKAVGLSYKAAWDAVDAMNNSAGEPLVVRAAGGKGGGGTMLTPRGEGLVRTYRALEAEHRAFVAQLSRVSEQLDATAANALQHDIHLIRRLMIKTSARNRLFGTVTEVRTGAVNDEVTLALPGGQQVVATVTHESVETLGLAPGSEAFALVKASSVLIGVPSPGLRLSARNQLPGTVARIVPGAVNAEVVLALDGGATIAAIVTHAGLDELGLTEGAPALAIFKASSVILGTMD</sequence>
<dbReference type="GO" id="GO:0015689">
    <property type="term" value="P:molybdate ion transport"/>
    <property type="evidence" value="ECO:0007669"/>
    <property type="project" value="UniProtKB-UniRule"/>
</dbReference>
<dbReference type="InterPro" id="IPR036390">
    <property type="entry name" value="WH_DNA-bd_sf"/>
</dbReference>
<dbReference type="EMBL" id="VWRN01000003">
    <property type="protein sequence ID" value="KAA6133365.1"/>
    <property type="molecule type" value="Genomic_DNA"/>
</dbReference>
<dbReference type="RefSeq" id="WP_149316871.1">
    <property type="nucleotide sequence ID" value="NZ_VWRN01000003.1"/>
</dbReference>
<dbReference type="PANTHER" id="PTHR30432:SF1">
    <property type="entry name" value="DNA-BINDING TRANSCRIPTIONAL DUAL REGULATOR MODE"/>
    <property type="match status" value="1"/>
</dbReference>
<accession>A0A5M8BFE3</accession>
<dbReference type="GO" id="GO:0003700">
    <property type="term" value="F:DNA-binding transcription factor activity"/>
    <property type="evidence" value="ECO:0007669"/>
    <property type="project" value="InterPro"/>
</dbReference>
<dbReference type="InterPro" id="IPR016462">
    <property type="entry name" value="ModE"/>
</dbReference>
<dbReference type="InterPro" id="IPR000847">
    <property type="entry name" value="LysR_HTH_N"/>
</dbReference>
<name>A0A5M8BFE3_9BURK</name>
<evidence type="ECO:0000259" key="7">
    <source>
        <dbReference type="PROSITE" id="PS51866"/>
    </source>
</evidence>
<dbReference type="AlphaFoldDB" id="A0A5M8BFE3"/>
<dbReference type="SUPFAM" id="SSF46785">
    <property type="entry name" value="Winged helix' DNA-binding domain"/>
    <property type="match status" value="1"/>
</dbReference>
<comment type="caution">
    <text evidence="8">The sequence shown here is derived from an EMBL/GenBank/DDBJ whole genome shotgun (WGS) entry which is preliminary data.</text>
</comment>
<proteinExistence type="inferred from homology"/>
<dbReference type="Gene3D" id="1.10.10.10">
    <property type="entry name" value="Winged helix-like DNA-binding domain superfamily/Winged helix DNA-binding domain"/>
    <property type="match status" value="1"/>
</dbReference>
<feature type="domain" description="Mop" evidence="7">
    <location>
        <begin position="132"/>
        <end position="198"/>
    </location>
</feature>
<feature type="region of interest" description="Required for dimer formation and molybdate binding" evidence="6">
    <location>
        <begin position="133"/>
        <end position="141"/>
    </location>
</feature>
<dbReference type="NCBIfam" id="TIGR00637">
    <property type="entry name" value="ModE_repress"/>
    <property type="match status" value="1"/>
</dbReference>
<dbReference type="InterPro" id="IPR003725">
    <property type="entry name" value="ModE-bd_N"/>
</dbReference>
<dbReference type="SUPFAM" id="SSF50331">
    <property type="entry name" value="MOP-like"/>
    <property type="match status" value="2"/>
</dbReference>
<gene>
    <name evidence="8" type="ORF">F1599_00665</name>
</gene>
<reference evidence="8 9" key="1">
    <citation type="submission" date="2019-09" db="EMBL/GenBank/DDBJ databases">
        <title>Isolation of a novel species in the genus Cupriavidus from patients with sepsis using whole genome sequencing.</title>
        <authorList>
            <person name="Kweon O.J."/>
            <person name="Lee M.-K."/>
        </authorList>
    </citation>
    <scope>NUCLEOTIDE SEQUENCE [LARGE SCALE GENOMIC DNA]</scope>
    <source>
        <strain evidence="8 9">MKL-01</strain>
    </source>
</reference>
<evidence type="ECO:0000313" key="8">
    <source>
        <dbReference type="EMBL" id="KAA6133365.1"/>
    </source>
</evidence>
<evidence type="ECO:0000256" key="3">
    <source>
        <dbReference type="ARBA" id="ARBA00022505"/>
    </source>
</evidence>
<keyword evidence="4" id="KW-0677">Repeat</keyword>
<dbReference type="Gene3D" id="2.40.50.100">
    <property type="match status" value="2"/>
</dbReference>
<keyword evidence="2 5" id="KW-0813">Transport</keyword>
<dbReference type="InterPro" id="IPR051815">
    <property type="entry name" value="Molybdate_resp_trans_reg"/>
</dbReference>